<evidence type="ECO:0000313" key="2">
    <source>
        <dbReference type="Proteomes" id="UP001634393"/>
    </source>
</evidence>
<proteinExistence type="predicted"/>
<organism evidence="1 2">
    <name type="scientific">Penstemon smallii</name>
    <dbReference type="NCBI Taxonomy" id="265156"/>
    <lineage>
        <taxon>Eukaryota</taxon>
        <taxon>Viridiplantae</taxon>
        <taxon>Streptophyta</taxon>
        <taxon>Embryophyta</taxon>
        <taxon>Tracheophyta</taxon>
        <taxon>Spermatophyta</taxon>
        <taxon>Magnoliopsida</taxon>
        <taxon>eudicotyledons</taxon>
        <taxon>Gunneridae</taxon>
        <taxon>Pentapetalae</taxon>
        <taxon>asterids</taxon>
        <taxon>lamiids</taxon>
        <taxon>Lamiales</taxon>
        <taxon>Plantaginaceae</taxon>
        <taxon>Cheloneae</taxon>
        <taxon>Penstemon</taxon>
    </lineage>
</organism>
<name>A0ABD3S668_9LAMI</name>
<protein>
    <submittedName>
        <fullName evidence="1">Uncharacterized protein</fullName>
    </submittedName>
</protein>
<dbReference type="AlphaFoldDB" id="A0ABD3S668"/>
<dbReference type="EMBL" id="JBJXBP010000007">
    <property type="protein sequence ID" value="KAL3819957.1"/>
    <property type="molecule type" value="Genomic_DNA"/>
</dbReference>
<reference evidence="1 2" key="1">
    <citation type="submission" date="2024-12" db="EMBL/GenBank/DDBJ databases">
        <title>The unique morphological basis and parallel evolutionary history of personate flowers in Penstemon.</title>
        <authorList>
            <person name="Depatie T.H."/>
            <person name="Wessinger C.A."/>
        </authorList>
    </citation>
    <scope>NUCLEOTIDE SEQUENCE [LARGE SCALE GENOMIC DNA]</scope>
    <source>
        <strain evidence="1">WTNN_2</strain>
        <tissue evidence="1">Leaf</tissue>
    </source>
</reference>
<accession>A0ABD3S668</accession>
<gene>
    <name evidence="1" type="ORF">ACJIZ3_005862</name>
</gene>
<keyword evidence="2" id="KW-1185">Reference proteome</keyword>
<sequence>MKILVFLFLYDLCLLYFLDFEQ</sequence>
<dbReference type="Proteomes" id="UP001634393">
    <property type="component" value="Unassembled WGS sequence"/>
</dbReference>
<evidence type="ECO:0000313" key="1">
    <source>
        <dbReference type="EMBL" id="KAL3819957.1"/>
    </source>
</evidence>
<comment type="caution">
    <text evidence="1">The sequence shown here is derived from an EMBL/GenBank/DDBJ whole genome shotgun (WGS) entry which is preliminary data.</text>
</comment>